<organism evidence="9 10">
    <name type="scientific">Porphyra umbilicalis</name>
    <name type="common">Purple laver</name>
    <name type="synonym">Red alga</name>
    <dbReference type="NCBI Taxonomy" id="2786"/>
    <lineage>
        <taxon>Eukaryota</taxon>
        <taxon>Rhodophyta</taxon>
        <taxon>Bangiophyceae</taxon>
        <taxon>Bangiales</taxon>
        <taxon>Bangiaceae</taxon>
        <taxon>Porphyra</taxon>
    </lineage>
</organism>
<evidence type="ECO:0000259" key="8">
    <source>
        <dbReference type="PROSITE" id="PS50102"/>
    </source>
</evidence>
<evidence type="ECO:0000256" key="3">
    <source>
        <dbReference type="ARBA" id="ARBA00022884"/>
    </source>
</evidence>
<dbReference type="GO" id="GO:0001732">
    <property type="term" value="P:formation of cytoplasmic translation initiation complex"/>
    <property type="evidence" value="ECO:0007669"/>
    <property type="project" value="UniProtKB-UniRule"/>
</dbReference>
<keyword evidence="3 6" id="KW-0694">RNA-binding</keyword>
<keyword evidence="4 5" id="KW-0648">Protein biosynthesis</keyword>
<keyword evidence="1 5" id="KW-0963">Cytoplasm</keyword>
<dbReference type="GO" id="GO:0003723">
    <property type="term" value="F:RNA binding"/>
    <property type="evidence" value="ECO:0007669"/>
    <property type="project" value="UniProtKB-UniRule"/>
</dbReference>
<dbReference type="GO" id="GO:0033290">
    <property type="term" value="C:eukaryotic 48S preinitiation complex"/>
    <property type="evidence" value="ECO:0007669"/>
    <property type="project" value="UniProtKB-UniRule"/>
</dbReference>
<dbReference type="InterPro" id="IPR024675">
    <property type="entry name" value="eIF3g_N"/>
</dbReference>
<dbReference type="GO" id="GO:0016282">
    <property type="term" value="C:eukaryotic 43S preinitiation complex"/>
    <property type="evidence" value="ECO:0007669"/>
    <property type="project" value="UniProtKB-UniRule"/>
</dbReference>
<dbReference type="Pfam" id="PF00076">
    <property type="entry name" value="RRM_1"/>
    <property type="match status" value="1"/>
</dbReference>
<dbReference type="CDD" id="cd12408">
    <property type="entry name" value="RRM_eIF3G_like"/>
    <property type="match status" value="1"/>
</dbReference>
<dbReference type="InterPro" id="IPR000504">
    <property type="entry name" value="RRM_dom"/>
</dbReference>
<protein>
    <recommendedName>
        <fullName evidence="5">Eukaryotic translation initiation factor 3 subunit G</fullName>
        <shortName evidence="5">eIF3g</shortName>
    </recommendedName>
    <alternativeName>
        <fullName evidence="5">Eukaryotic translation initiation factor 3 RNA-binding subunit</fullName>
        <shortName evidence="5">eIF-3 RNA-binding subunit</shortName>
    </alternativeName>
    <alternativeName>
        <fullName evidence="5">Eukaryotic translation initiation factor 3 subunit 4</fullName>
    </alternativeName>
</protein>
<comment type="subcellular location">
    <subcellularLocation>
        <location evidence="5">Cytoplasm</location>
    </subcellularLocation>
</comment>
<evidence type="ECO:0000256" key="1">
    <source>
        <dbReference type="ARBA" id="ARBA00022490"/>
    </source>
</evidence>
<comment type="similarity">
    <text evidence="5">Belongs to the eIF-3 subunit G family.</text>
</comment>
<dbReference type="InterPro" id="IPR034240">
    <property type="entry name" value="eIF3G_RRM"/>
</dbReference>
<keyword evidence="10" id="KW-1185">Reference proteome</keyword>
<dbReference type="OrthoDB" id="1749473at2759"/>
<dbReference type="SUPFAM" id="SSF54928">
    <property type="entry name" value="RNA-binding domain, RBD"/>
    <property type="match status" value="1"/>
</dbReference>
<dbReference type="InterPro" id="IPR017334">
    <property type="entry name" value="eIF3_g"/>
</dbReference>
<dbReference type="Pfam" id="PF12353">
    <property type="entry name" value="eIF3g"/>
    <property type="match status" value="1"/>
</dbReference>
<dbReference type="InterPro" id="IPR012677">
    <property type="entry name" value="Nucleotide-bd_a/b_plait_sf"/>
</dbReference>
<comment type="subunit">
    <text evidence="5">Component of the eukaryotic translation initiation factor 3 (eIF-3) complex.</text>
</comment>
<proteinExistence type="inferred from homology"/>
<feature type="compositionally biased region" description="Basic and acidic residues" evidence="7">
    <location>
        <begin position="22"/>
        <end position="39"/>
    </location>
</feature>
<evidence type="ECO:0000256" key="6">
    <source>
        <dbReference type="PROSITE-ProRule" id="PRU00176"/>
    </source>
</evidence>
<dbReference type="GO" id="GO:0003743">
    <property type="term" value="F:translation initiation factor activity"/>
    <property type="evidence" value="ECO:0007669"/>
    <property type="project" value="UniProtKB-UniRule"/>
</dbReference>
<dbReference type="EMBL" id="KV919259">
    <property type="protein sequence ID" value="OSX70425.1"/>
    <property type="molecule type" value="Genomic_DNA"/>
</dbReference>
<evidence type="ECO:0000313" key="9">
    <source>
        <dbReference type="EMBL" id="OSX70425.1"/>
    </source>
</evidence>
<dbReference type="InterPro" id="IPR035979">
    <property type="entry name" value="RBD_domain_sf"/>
</dbReference>
<feature type="region of interest" description="Disordered" evidence="7">
    <location>
        <begin position="165"/>
        <end position="221"/>
    </location>
</feature>
<feature type="domain" description="RRM" evidence="8">
    <location>
        <begin position="213"/>
        <end position="291"/>
    </location>
</feature>
<dbReference type="Proteomes" id="UP000218209">
    <property type="component" value="Unassembled WGS sequence"/>
</dbReference>
<gene>
    <name evidence="9" type="ORF">BU14_0760s0003</name>
</gene>
<dbReference type="PROSITE" id="PS50102">
    <property type="entry name" value="RRM"/>
    <property type="match status" value="1"/>
</dbReference>
<keyword evidence="2 5" id="KW-0396">Initiation factor</keyword>
<evidence type="ECO:0000256" key="5">
    <source>
        <dbReference type="HAMAP-Rule" id="MF_03006"/>
    </source>
</evidence>
<dbReference type="PIRSF" id="PIRSF037949">
    <property type="entry name" value="Transl_init_eIF-3_RNA-bind"/>
    <property type="match status" value="1"/>
</dbReference>
<evidence type="ECO:0000256" key="4">
    <source>
        <dbReference type="ARBA" id="ARBA00022917"/>
    </source>
</evidence>
<evidence type="ECO:0000256" key="7">
    <source>
        <dbReference type="SAM" id="MobiDB-lite"/>
    </source>
</evidence>
<sequence>MSNDDLGAGGGTADWGADDGYNDDKELPPREEHTDADGVKHVVEWSINEDAYAVKTTTLTRTTKKSRKVSRGVATRKSWAKFGECSGKAAGREYGISAVSLEEINMEWVTPAGDSEEENSDDERAKADMDIQKRLKMERFKIKQEERRRGVNNWAQLMSLEAAARSGEAGPSLGDGDGGGGGPGGKYVPPSKRGGGAGADAVGDSMYQRDDSATVRVSNVSPSTTEADLEELFSNFGPIRRTYLSRDRVTGESRGFAFIAFREIADAGRCIDKLDGYGYDHLILRVEWAQPKEGAPGAGIRPAGAHVVGRT</sequence>
<dbReference type="PANTHER" id="PTHR10352">
    <property type="entry name" value="EUKARYOTIC TRANSLATION INITIATION FACTOR 3 SUBUNIT G"/>
    <property type="match status" value="1"/>
</dbReference>
<evidence type="ECO:0000313" key="10">
    <source>
        <dbReference type="Proteomes" id="UP000218209"/>
    </source>
</evidence>
<dbReference type="Gene3D" id="3.30.70.330">
    <property type="match status" value="1"/>
</dbReference>
<name>A0A1X6NPC7_PORUM</name>
<dbReference type="AlphaFoldDB" id="A0A1X6NPC7"/>
<reference evidence="9 10" key="1">
    <citation type="submission" date="2017-03" db="EMBL/GenBank/DDBJ databases">
        <title>WGS assembly of Porphyra umbilicalis.</title>
        <authorList>
            <person name="Brawley S.H."/>
            <person name="Blouin N.A."/>
            <person name="Ficko-Blean E."/>
            <person name="Wheeler G.L."/>
            <person name="Lohr M."/>
            <person name="Goodson H.V."/>
            <person name="Jenkins J.W."/>
            <person name="Blaby-Haas C.E."/>
            <person name="Helliwell K.E."/>
            <person name="Chan C."/>
            <person name="Marriage T."/>
            <person name="Bhattacharya D."/>
            <person name="Klein A.S."/>
            <person name="Badis Y."/>
            <person name="Brodie J."/>
            <person name="Cao Y."/>
            <person name="Collen J."/>
            <person name="Dittami S.M."/>
            <person name="Gachon C.M."/>
            <person name="Green B.R."/>
            <person name="Karpowicz S."/>
            <person name="Kim J.W."/>
            <person name="Kudahl U."/>
            <person name="Lin S."/>
            <person name="Michel G."/>
            <person name="Mittag M."/>
            <person name="Olson B.J."/>
            <person name="Pangilinan J."/>
            <person name="Peng Y."/>
            <person name="Qiu H."/>
            <person name="Shu S."/>
            <person name="Singer J.T."/>
            <person name="Smith A.G."/>
            <person name="Sprecher B.N."/>
            <person name="Wagner V."/>
            <person name="Wang W."/>
            <person name="Wang Z.-Y."/>
            <person name="Yan J."/>
            <person name="Yarish C."/>
            <person name="Zoeuner-Riek S."/>
            <person name="Zhuang Y."/>
            <person name="Zou Y."/>
            <person name="Lindquist E.A."/>
            <person name="Grimwood J."/>
            <person name="Barry K."/>
            <person name="Rokhsar D.S."/>
            <person name="Schmutz J."/>
            <person name="Stiller J.W."/>
            <person name="Grossman A.R."/>
            <person name="Prochnik S.E."/>
        </authorList>
    </citation>
    <scope>NUCLEOTIDE SEQUENCE [LARGE SCALE GENOMIC DNA]</scope>
    <source>
        <strain evidence="9">4086291</strain>
    </source>
</reference>
<dbReference type="GO" id="GO:0005852">
    <property type="term" value="C:eukaryotic translation initiation factor 3 complex"/>
    <property type="evidence" value="ECO:0007669"/>
    <property type="project" value="UniProtKB-UniRule"/>
</dbReference>
<evidence type="ECO:0000256" key="2">
    <source>
        <dbReference type="ARBA" id="ARBA00022540"/>
    </source>
</evidence>
<dbReference type="HAMAP" id="MF_03006">
    <property type="entry name" value="eIF3g"/>
    <property type="match status" value="1"/>
</dbReference>
<feature type="compositionally biased region" description="Gly residues" evidence="7">
    <location>
        <begin position="173"/>
        <end position="185"/>
    </location>
</feature>
<dbReference type="SMART" id="SM00360">
    <property type="entry name" value="RRM"/>
    <property type="match status" value="1"/>
</dbReference>
<comment type="function">
    <text evidence="5">RNA-binding component of the eukaryotic translation initiation factor 3 (eIF-3) complex, which is involved in protein synthesis of a specialized repertoire of mRNAs and, together with other initiation factors, stimulates binding of mRNA and methionyl-tRNAi to the 40S ribosome. The eIF-3 complex specifically targets and initiates translation of a subset of mRNAs involved in cell proliferation. This subunit can bind 18S rRNA.</text>
</comment>
<feature type="region of interest" description="Disordered" evidence="7">
    <location>
        <begin position="1"/>
        <end position="39"/>
    </location>
</feature>
<accession>A0A1X6NPC7</accession>